<gene>
    <name evidence="1" type="ORF">HAND1043_LOCUS9409</name>
</gene>
<dbReference type="SUPFAM" id="SSF56399">
    <property type="entry name" value="ADP-ribosylation"/>
    <property type="match status" value="1"/>
</dbReference>
<organism evidence="1">
    <name type="scientific">Hemiselmis andersenii</name>
    <name type="common">Cryptophyte alga</name>
    <dbReference type="NCBI Taxonomy" id="464988"/>
    <lineage>
        <taxon>Eukaryota</taxon>
        <taxon>Cryptophyceae</taxon>
        <taxon>Cryptomonadales</taxon>
        <taxon>Hemiselmidaceae</taxon>
        <taxon>Hemiselmis</taxon>
    </lineage>
</organism>
<accession>A0A7S0XZ01</accession>
<proteinExistence type="predicted"/>
<name>A0A7S0XZ01_HEMAN</name>
<evidence type="ECO:0008006" key="2">
    <source>
        <dbReference type="Google" id="ProtNLM"/>
    </source>
</evidence>
<dbReference type="EMBL" id="HBFK01015340">
    <property type="protein sequence ID" value="CAD8742915.1"/>
    <property type="molecule type" value="Transcribed_RNA"/>
</dbReference>
<evidence type="ECO:0000313" key="1">
    <source>
        <dbReference type="EMBL" id="CAD8742915.1"/>
    </source>
</evidence>
<sequence>MRSVRASDVFGKEGGTEMGFMSTTEDLEVAVKYAIRGTALLFKMTIGPNDFMVLGANVQWLSAFPAEREYLYPPLTYLSPTGKKEVVKVASGEGGRMTSFTVIGVEPRMG</sequence>
<protein>
    <recommendedName>
        <fullName evidence="2">Mono(ADP-ribosyl)transferase</fullName>
    </recommendedName>
</protein>
<reference evidence="1" key="1">
    <citation type="submission" date="2021-01" db="EMBL/GenBank/DDBJ databases">
        <authorList>
            <person name="Corre E."/>
            <person name="Pelletier E."/>
            <person name="Niang G."/>
            <person name="Scheremetjew M."/>
            <person name="Finn R."/>
            <person name="Kale V."/>
            <person name="Holt S."/>
            <person name="Cochrane G."/>
            <person name="Meng A."/>
            <person name="Brown T."/>
            <person name="Cohen L."/>
        </authorList>
    </citation>
    <scope>NUCLEOTIDE SEQUENCE</scope>
    <source>
        <strain evidence="1">CCMP441</strain>
    </source>
</reference>
<dbReference type="Gene3D" id="3.90.176.10">
    <property type="entry name" value="Toxin ADP-ribosyltransferase, Chain A, domain 1"/>
    <property type="match status" value="1"/>
</dbReference>
<dbReference type="AlphaFoldDB" id="A0A7S0XZ01"/>